<feature type="domain" description="GAF" evidence="1">
    <location>
        <begin position="89"/>
        <end position="183"/>
    </location>
</feature>
<evidence type="ECO:0000259" key="1">
    <source>
        <dbReference type="Pfam" id="PF01590"/>
    </source>
</evidence>
<gene>
    <name evidence="2" type="ORF">M3M28_06640</name>
</gene>
<proteinExistence type="predicted"/>
<dbReference type="InterPro" id="IPR003018">
    <property type="entry name" value="GAF"/>
</dbReference>
<dbReference type="InterPro" id="IPR029016">
    <property type="entry name" value="GAF-like_dom_sf"/>
</dbReference>
<evidence type="ECO:0000313" key="2">
    <source>
        <dbReference type="EMBL" id="UQN13766.1"/>
    </source>
</evidence>
<name>A0ABY4MWJ6_9MICO</name>
<dbReference type="Pfam" id="PF01590">
    <property type="entry name" value="GAF"/>
    <property type="match status" value="1"/>
</dbReference>
<dbReference type="EMBL" id="CP097160">
    <property type="protein sequence ID" value="UQN13766.1"/>
    <property type="molecule type" value="Genomic_DNA"/>
</dbReference>
<accession>A0ABY4MWJ6</accession>
<reference evidence="2" key="1">
    <citation type="submission" date="2022-05" db="EMBL/GenBank/DDBJ databases">
        <title>Complete genome sequence of toluene-degrading Gulosibacter sediminis strain ACHW.36C.</title>
        <authorList>
            <person name="Wai A.C."/>
            <person name="Lai G.K."/>
            <person name="Griffin S.D."/>
            <person name="Leung F.C."/>
        </authorList>
    </citation>
    <scope>NUCLEOTIDE SEQUENCE [LARGE SCALE GENOMIC DNA]</scope>
    <source>
        <strain evidence="2">ACHW.36C</strain>
    </source>
</reference>
<dbReference type="Gene3D" id="3.30.450.40">
    <property type="match status" value="1"/>
</dbReference>
<protein>
    <submittedName>
        <fullName evidence="2">GAF domain-containing protein</fullName>
    </submittedName>
</protein>
<organism evidence="2">
    <name type="scientific">Gulosibacter sediminis</name>
    <dbReference type="NCBI Taxonomy" id="1729695"/>
    <lineage>
        <taxon>Bacteria</taxon>
        <taxon>Bacillati</taxon>
        <taxon>Actinomycetota</taxon>
        <taxon>Actinomycetes</taxon>
        <taxon>Micrococcales</taxon>
        <taxon>Microbacteriaceae</taxon>
        <taxon>Gulosibacter</taxon>
    </lineage>
</organism>
<sequence>MSLQLSYMGEVIAASRDRSVRALGSPDNAVPRAAIALDDVREWRGETPLARYLPMVTELLGEPLRESGLVVALGDAAGRLLWVDGDPRMRGAVADMGFVPGADWSEDTVGTSAPGTALIANRAVLVAGDEHFAPTVHPFSCTAVPVHNLATGEVLGVLDITGGAAAVSSASLAMLRATARAIETEEQLRHFRTGMRVAPTQTAPSRPCLRLLGRDVARLESPETAPVELSRRHSELLALLAAHPEGLRSGQLADLMHEQGIPAVTLRAELVRLRQVLGTALPGVQLESRPYRLSVPLATDAGQVLDAVDRGAHRQALRDYRGAVLPTSDAPGIVALRERTRAILREALLEFASADALLAWLEVPGNEDDADVQLELLRLLPPRSPKRAALVAQLGTL</sequence>